<dbReference type="PANTHER" id="PTHR10272:SF0">
    <property type="entry name" value="PLATELET-ACTIVATING FACTOR ACETYLHYDROLASE"/>
    <property type="match status" value="1"/>
</dbReference>
<sequence length="337" mass="38011">MHIFREVRVLKDEDRPVTFQEEGSTRTLVISIYYRAFPDQSDMNDLGMKYSELFQPCEQRAMGILKDIGMNMELLDSCITHVRPSKFPQKLSGTCPVIIYSPALGLDRDMYMYNIEELVKQGSVVITISASHEAMFTILPTGEFVEQSEAMRLIGSTNYPALHHLVSIRKKDIQFLLDYLPALNATDDTFIGCLELDKIIVAGHSLGGIASLEIALQDDRIQACILLDPSMHLFREENMKGGNRPLTLLLQQEASNLEQLIPKLGEELTDKFIEGQERVSRTLAGIGEFIKVHNASHMTFSDLPLFEEDLVLANTTRKTHNIINNAIIRFLEYGGMA</sequence>
<dbReference type="HOGENOM" id="CLU_026278_2_1_9"/>
<keyword evidence="1" id="KW-0378">Hydrolase</keyword>
<dbReference type="PANTHER" id="PTHR10272">
    <property type="entry name" value="PLATELET-ACTIVATING FACTOR ACETYLHYDROLASE"/>
    <property type="match status" value="1"/>
</dbReference>
<evidence type="ECO:0000313" key="4">
    <source>
        <dbReference type="EMBL" id="AIQ58677.1"/>
    </source>
</evidence>
<dbReference type="InterPro" id="IPR029058">
    <property type="entry name" value="AB_hydrolase_fold"/>
</dbReference>
<dbReference type="RefSeq" id="WP_042213825.1">
    <property type="nucleotide sequence ID" value="NZ_CP009285.1"/>
</dbReference>
<keyword evidence="5" id="KW-1185">Reference proteome</keyword>
<proteinExistence type="predicted"/>
<evidence type="ECO:0000256" key="2">
    <source>
        <dbReference type="ARBA" id="ARBA00022963"/>
    </source>
</evidence>
<evidence type="ECO:0000256" key="3">
    <source>
        <dbReference type="ARBA" id="ARBA00023098"/>
    </source>
</evidence>
<dbReference type="Proteomes" id="UP000029518">
    <property type="component" value="Chromosome"/>
</dbReference>
<dbReference type="OrthoDB" id="9814760at2"/>
<evidence type="ECO:0000313" key="5">
    <source>
        <dbReference type="Proteomes" id="UP000029518"/>
    </source>
</evidence>
<dbReference type="GO" id="GO:0016042">
    <property type="term" value="P:lipid catabolic process"/>
    <property type="evidence" value="ECO:0007669"/>
    <property type="project" value="UniProtKB-KW"/>
</dbReference>
<gene>
    <name evidence="4" type="ORF">PBOR_18290</name>
</gene>
<evidence type="ECO:0000256" key="1">
    <source>
        <dbReference type="ARBA" id="ARBA00022801"/>
    </source>
</evidence>
<dbReference type="GO" id="GO:0003847">
    <property type="term" value="F:1-alkyl-2-acetylglycerophosphocholine esterase activity"/>
    <property type="evidence" value="ECO:0007669"/>
    <property type="project" value="TreeGrafter"/>
</dbReference>
<dbReference type="Pfam" id="PF03403">
    <property type="entry name" value="PAF-AH_p_II"/>
    <property type="match status" value="1"/>
</dbReference>
<keyword evidence="3" id="KW-0443">Lipid metabolism</keyword>
<reference evidence="4" key="1">
    <citation type="submission" date="2014-08" db="EMBL/GenBank/DDBJ databases">
        <title>Comparative genomics of the Paenibacillus odorifer group.</title>
        <authorList>
            <person name="den Bakker H.C."/>
            <person name="Tsai Y.-C.Y.-C."/>
            <person name="Martin N."/>
            <person name="Korlach J."/>
            <person name="Wiedmann M."/>
        </authorList>
    </citation>
    <scope>NUCLEOTIDE SEQUENCE [LARGE SCALE GENOMIC DNA]</scope>
    <source>
        <strain evidence="4">DSM 13188</strain>
    </source>
</reference>
<dbReference type="AlphaFoldDB" id="A0A089LCT7"/>
<name>A0A089LCT7_PAEBO</name>
<dbReference type="EMBL" id="CP009285">
    <property type="protein sequence ID" value="AIQ58677.1"/>
    <property type="molecule type" value="Genomic_DNA"/>
</dbReference>
<dbReference type="Gene3D" id="3.40.50.1820">
    <property type="entry name" value="alpha/beta hydrolase"/>
    <property type="match status" value="1"/>
</dbReference>
<protein>
    <recommendedName>
        <fullName evidence="6">Alpha/beta hydrolase</fullName>
    </recommendedName>
</protein>
<accession>A0A089LCT7</accession>
<organism evidence="4 5">
    <name type="scientific">Paenibacillus borealis</name>
    <dbReference type="NCBI Taxonomy" id="160799"/>
    <lineage>
        <taxon>Bacteria</taxon>
        <taxon>Bacillati</taxon>
        <taxon>Bacillota</taxon>
        <taxon>Bacilli</taxon>
        <taxon>Bacillales</taxon>
        <taxon>Paenibacillaceae</taxon>
        <taxon>Paenibacillus</taxon>
    </lineage>
</organism>
<dbReference type="KEGG" id="pbd:PBOR_18290"/>
<dbReference type="SUPFAM" id="SSF53474">
    <property type="entry name" value="alpha/beta-Hydrolases"/>
    <property type="match status" value="1"/>
</dbReference>
<evidence type="ECO:0008006" key="6">
    <source>
        <dbReference type="Google" id="ProtNLM"/>
    </source>
</evidence>
<keyword evidence="2" id="KW-0442">Lipid degradation</keyword>